<keyword evidence="7" id="KW-1185">Reference proteome</keyword>
<dbReference type="AlphaFoldDB" id="A0A1Z5K7U8"/>
<dbReference type="InParanoid" id="A0A1Z5K7U8"/>
<feature type="domain" description="Metallo-beta-lactamase" evidence="5">
    <location>
        <begin position="24"/>
        <end position="210"/>
    </location>
</feature>
<dbReference type="Gene3D" id="3.60.15.10">
    <property type="entry name" value="Ribonuclease Z/Hydroxyacylglutathione hydrolase-like"/>
    <property type="match status" value="1"/>
</dbReference>
<gene>
    <name evidence="6" type="ORF">FisN_22Hu088</name>
</gene>
<keyword evidence="2" id="KW-0479">Metal-binding</keyword>
<dbReference type="PANTHER" id="PTHR46233">
    <property type="entry name" value="HYDROXYACYLGLUTATHIONE HYDROLASE GLOC"/>
    <property type="match status" value="1"/>
</dbReference>
<dbReference type="EMBL" id="BDSP01000181">
    <property type="protein sequence ID" value="GAX22296.1"/>
    <property type="molecule type" value="Genomic_DNA"/>
</dbReference>
<dbReference type="Pfam" id="PF00753">
    <property type="entry name" value="Lactamase_B"/>
    <property type="match status" value="1"/>
</dbReference>
<evidence type="ECO:0000313" key="6">
    <source>
        <dbReference type="EMBL" id="GAX22296.1"/>
    </source>
</evidence>
<organism evidence="6 7">
    <name type="scientific">Fistulifera solaris</name>
    <name type="common">Oleaginous diatom</name>
    <dbReference type="NCBI Taxonomy" id="1519565"/>
    <lineage>
        <taxon>Eukaryota</taxon>
        <taxon>Sar</taxon>
        <taxon>Stramenopiles</taxon>
        <taxon>Ochrophyta</taxon>
        <taxon>Bacillariophyta</taxon>
        <taxon>Bacillariophyceae</taxon>
        <taxon>Bacillariophycidae</taxon>
        <taxon>Naviculales</taxon>
        <taxon>Naviculaceae</taxon>
        <taxon>Fistulifera</taxon>
    </lineage>
</organism>
<comment type="caution">
    <text evidence="6">The sequence shown here is derived from an EMBL/GenBank/DDBJ whole genome shotgun (WGS) entry which is preliminary data.</text>
</comment>
<keyword evidence="4" id="KW-0862">Zinc</keyword>
<proteinExistence type="predicted"/>
<name>A0A1Z5K7U8_FISSO</name>
<evidence type="ECO:0000256" key="3">
    <source>
        <dbReference type="ARBA" id="ARBA00022801"/>
    </source>
</evidence>
<dbReference type="SMART" id="SM00849">
    <property type="entry name" value="Lactamase_B"/>
    <property type="match status" value="1"/>
</dbReference>
<evidence type="ECO:0000259" key="5">
    <source>
        <dbReference type="SMART" id="SM00849"/>
    </source>
</evidence>
<accession>A0A1Z5K7U8</accession>
<keyword evidence="3" id="KW-0378">Hydrolase</keyword>
<protein>
    <recommendedName>
        <fullName evidence="5">Metallo-beta-lactamase domain-containing protein</fullName>
    </recommendedName>
</protein>
<dbReference type="InterPro" id="IPR051453">
    <property type="entry name" value="MBL_Glyoxalase_II"/>
</dbReference>
<evidence type="ECO:0000256" key="2">
    <source>
        <dbReference type="ARBA" id="ARBA00022723"/>
    </source>
</evidence>
<sequence length="243" mass="26285">MRSLARRIPIRGYDVAVQSCGPLGCNLYALTCLATREAAIIDPSFTNPAEYSLLQKYMEGTSVKQILLTHGHPDHVIGVADCAQQWPDATIALHPWEDENYSEACHLGPFFGLNMPEKLPKPTCSLSDGDVIAVGSSIRLRVVHTPGHAPGHVAFVDEQDGSAVIWGGDLLFRGSVGRTDFPNASSEDLLVSLVRLYDLFADESIVLSGHTTPTTLGTEEQFNVFVHKALSMSKKGIVRGAEA</sequence>
<dbReference type="SUPFAM" id="SSF56281">
    <property type="entry name" value="Metallo-hydrolase/oxidoreductase"/>
    <property type="match status" value="1"/>
</dbReference>
<dbReference type="GO" id="GO:0016787">
    <property type="term" value="F:hydrolase activity"/>
    <property type="evidence" value="ECO:0007669"/>
    <property type="project" value="UniProtKB-KW"/>
</dbReference>
<comment type="cofactor">
    <cofactor evidence="1">
        <name>Zn(2+)</name>
        <dbReference type="ChEBI" id="CHEBI:29105"/>
    </cofactor>
</comment>
<dbReference type="GO" id="GO:0046872">
    <property type="term" value="F:metal ion binding"/>
    <property type="evidence" value="ECO:0007669"/>
    <property type="project" value="UniProtKB-KW"/>
</dbReference>
<dbReference type="PANTHER" id="PTHR46233:SF3">
    <property type="entry name" value="HYDROXYACYLGLUTATHIONE HYDROLASE GLOC"/>
    <property type="match status" value="1"/>
</dbReference>
<evidence type="ECO:0000256" key="4">
    <source>
        <dbReference type="ARBA" id="ARBA00022833"/>
    </source>
</evidence>
<dbReference type="OrthoDB" id="17458at2759"/>
<dbReference type="InterPro" id="IPR036866">
    <property type="entry name" value="RibonucZ/Hydroxyglut_hydro"/>
</dbReference>
<reference evidence="6 7" key="1">
    <citation type="journal article" date="2015" name="Plant Cell">
        <title>Oil accumulation by the oleaginous diatom Fistulifera solaris as revealed by the genome and transcriptome.</title>
        <authorList>
            <person name="Tanaka T."/>
            <person name="Maeda Y."/>
            <person name="Veluchamy A."/>
            <person name="Tanaka M."/>
            <person name="Abida H."/>
            <person name="Marechal E."/>
            <person name="Bowler C."/>
            <person name="Muto M."/>
            <person name="Sunaga Y."/>
            <person name="Tanaka M."/>
            <person name="Yoshino T."/>
            <person name="Taniguchi T."/>
            <person name="Fukuda Y."/>
            <person name="Nemoto M."/>
            <person name="Matsumoto M."/>
            <person name="Wong P.S."/>
            <person name="Aburatani S."/>
            <person name="Fujibuchi W."/>
        </authorList>
    </citation>
    <scope>NUCLEOTIDE SEQUENCE [LARGE SCALE GENOMIC DNA]</scope>
    <source>
        <strain evidence="6 7">JPCC DA0580</strain>
    </source>
</reference>
<evidence type="ECO:0000313" key="7">
    <source>
        <dbReference type="Proteomes" id="UP000198406"/>
    </source>
</evidence>
<dbReference type="Proteomes" id="UP000198406">
    <property type="component" value="Unassembled WGS sequence"/>
</dbReference>
<dbReference type="InterPro" id="IPR001279">
    <property type="entry name" value="Metallo-B-lactamas"/>
</dbReference>
<evidence type="ECO:0000256" key="1">
    <source>
        <dbReference type="ARBA" id="ARBA00001947"/>
    </source>
</evidence>